<dbReference type="RefSeq" id="WP_166279093.1">
    <property type="nucleotide sequence ID" value="NZ_JTHE03000009.1"/>
</dbReference>
<evidence type="ECO:0000313" key="2">
    <source>
        <dbReference type="Proteomes" id="UP000031561"/>
    </source>
</evidence>
<proteinExistence type="predicted"/>
<accession>A0ABD4SZD0</accession>
<evidence type="ECO:0000313" key="1">
    <source>
        <dbReference type="EMBL" id="MCM1981506.1"/>
    </source>
</evidence>
<organism evidence="1 2">
    <name type="scientific">Lyngbya confervoides BDU141951</name>
    <dbReference type="NCBI Taxonomy" id="1574623"/>
    <lineage>
        <taxon>Bacteria</taxon>
        <taxon>Bacillati</taxon>
        <taxon>Cyanobacteriota</taxon>
        <taxon>Cyanophyceae</taxon>
        <taxon>Oscillatoriophycideae</taxon>
        <taxon>Oscillatoriales</taxon>
        <taxon>Microcoleaceae</taxon>
        <taxon>Lyngbya</taxon>
    </lineage>
</organism>
<reference evidence="1 2" key="1">
    <citation type="journal article" date="2015" name="Genome Announc.">
        <title>Draft Genome Sequence of Filamentous Marine Cyanobacterium Lyngbya confervoides Strain BDU141951.</title>
        <authorList>
            <person name="Chandrababunaidu M.M."/>
            <person name="Sen D."/>
            <person name="Tripathy S."/>
        </authorList>
    </citation>
    <scope>NUCLEOTIDE SEQUENCE [LARGE SCALE GENOMIC DNA]</scope>
    <source>
        <strain evidence="1 2">BDU141951</strain>
    </source>
</reference>
<dbReference type="AlphaFoldDB" id="A0ABD4SZD0"/>
<gene>
    <name evidence="1" type="ORF">QQ91_0001505</name>
</gene>
<dbReference type="EMBL" id="JTHE03000009">
    <property type="protein sequence ID" value="MCM1981506.1"/>
    <property type="molecule type" value="Genomic_DNA"/>
</dbReference>
<name>A0ABD4SZD0_9CYAN</name>
<protein>
    <recommendedName>
        <fullName evidence="3">DALR anticodon binding domain-containing protein</fullName>
    </recommendedName>
</protein>
<evidence type="ECO:0008006" key="3">
    <source>
        <dbReference type="Google" id="ProtNLM"/>
    </source>
</evidence>
<keyword evidence="2" id="KW-1185">Reference proteome</keyword>
<comment type="caution">
    <text evidence="1">The sequence shown here is derived from an EMBL/GenBank/DDBJ whole genome shotgun (WGS) entry which is preliminary data.</text>
</comment>
<dbReference type="Gene3D" id="1.10.730.10">
    <property type="entry name" value="Isoleucyl-tRNA Synthetase, Domain 1"/>
    <property type="match status" value="1"/>
</dbReference>
<dbReference type="Proteomes" id="UP000031561">
    <property type="component" value="Unassembled WGS sequence"/>
</dbReference>
<sequence>MFPGFDVHCQLWYPSPVPMLLAGLAIAAQEVNVQGDRSAVNLVLEPHPHTWGIYRTPLALQLPQVDPAVLLVAFQSWIQAQIPDQAAQIQSRVDRASGWIDIRVADVLQEFCLNQALQHPPRLQHLTLASTLPAGRSLKADPFWGFEWAYAHARCCSLLRLAQDHELFHRWSRSVCFPPAMRAQPDCAEGQILRSLCSFPLQFQRTYCASQLRLVPSTAFWQQPLVLPWPISRARALSQTWLRLFQQFYGQCRLFGLSERETEDWLDCRITLLHLLQQVLRVILVDLQQQQAPEIL</sequence>